<name>A0A4Y2RKN0_ARAVE</name>
<accession>A0A4Y2RKN0</accession>
<evidence type="ECO:0000313" key="1">
    <source>
        <dbReference type="EMBL" id="GBN76372.1"/>
    </source>
</evidence>
<protein>
    <submittedName>
        <fullName evidence="1">Uncharacterized protein</fullName>
    </submittedName>
</protein>
<dbReference type="AlphaFoldDB" id="A0A4Y2RKN0"/>
<dbReference type="OrthoDB" id="6436952at2759"/>
<gene>
    <name evidence="1" type="ORF">AVEN_5165_1</name>
</gene>
<organism evidence="1 2">
    <name type="scientific">Araneus ventricosus</name>
    <name type="common">Orbweaver spider</name>
    <name type="synonym">Epeira ventricosa</name>
    <dbReference type="NCBI Taxonomy" id="182803"/>
    <lineage>
        <taxon>Eukaryota</taxon>
        <taxon>Metazoa</taxon>
        <taxon>Ecdysozoa</taxon>
        <taxon>Arthropoda</taxon>
        <taxon>Chelicerata</taxon>
        <taxon>Arachnida</taxon>
        <taxon>Araneae</taxon>
        <taxon>Araneomorphae</taxon>
        <taxon>Entelegynae</taxon>
        <taxon>Araneoidea</taxon>
        <taxon>Araneidae</taxon>
        <taxon>Araneus</taxon>
    </lineage>
</organism>
<dbReference type="Proteomes" id="UP000499080">
    <property type="component" value="Unassembled WGS sequence"/>
</dbReference>
<dbReference type="EMBL" id="BGPR01145758">
    <property type="protein sequence ID" value="GBN76372.1"/>
    <property type="molecule type" value="Genomic_DNA"/>
</dbReference>
<keyword evidence="2" id="KW-1185">Reference proteome</keyword>
<evidence type="ECO:0000313" key="2">
    <source>
        <dbReference type="Proteomes" id="UP000499080"/>
    </source>
</evidence>
<reference evidence="1 2" key="1">
    <citation type="journal article" date="2019" name="Sci. Rep.">
        <title>Orb-weaving spider Araneus ventricosus genome elucidates the spidroin gene catalogue.</title>
        <authorList>
            <person name="Kono N."/>
            <person name="Nakamura H."/>
            <person name="Ohtoshi R."/>
            <person name="Moran D.A.P."/>
            <person name="Shinohara A."/>
            <person name="Yoshida Y."/>
            <person name="Fujiwara M."/>
            <person name="Mori M."/>
            <person name="Tomita M."/>
            <person name="Arakawa K."/>
        </authorList>
    </citation>
    <scope>NUCLEOTIDE SEQUENCE [LARGE SCALE GENOMIC DNA]</scope>
</reference>
<sequence>MFLSADWCIATPLEMLKPAYPCDEWIEESRICFLNRNLGNTVTFVLATPPPDMTGRVKVEWRQEFATKDPKQNKTIYHINPSKKSTVCLMLKFDLSD</sequence>
<proteinExistence type="predicted"/>
<comment type="caution">
    <text evidence="1">The sequence shown here is derived from an EMBL/GenBank/DDBJ whole genome shotgun (WGS) entry which is preliminary data.</text>
</comment>